<dbReference type="Proteomes" id="UP000275331">
    <property type="component" value="Unassembled WGS sequence"/>
</dbReference>
<dbReference type="RefSeq" id="WP_125291973.1">
    <property type="nucleotide sequence ID" value="NZ_CP100494.1"/>
</dbReference>
<evidence type="ECO:0000313" key="10">
    <source>
        <dbReference type="EMBL" id="RSE25345.1"/>
    </source>
</evidence>
<evidence type="ECO:0000256" key="2">
    <source>
        <dbReference type="ARBA" id="ARBA00010408"/>
    </source>
</evidence>
<evidence type="ECO:0000256" key="7">
    <source>
        <dbReference type="ARBA" id="ARBA00023136"/>
    </source>
</evidence>
<comment type="similarity">
    <text evidence="2">Belongs to the GhoT/OrtT toxin family.</text>
</comment>
<dbReference type="InterPro" id="IPR019689">
    <property type="entry name" value="Toxin_GhoT/OrtT"/>
</dbReference>
<keyword evidence="3" id="KW-1003">Cell membrane</keyword>
<dbReference type="OrthoDB" id="6413705at2"/>
<accession>A0A3R9GQE6</accession>
<proteinExistence type="inferred from homology"/>
<comment type="subcellular location">
    <subcellularLocation>
        <location evidence="1">Cell inner membrane</location>
        <topology evidence="1">Multi-pass membrane protein</topology>
    </subcellularLocation>
</comment>
<gene>
    <name evidence="10" type="ORF">EGT71_13395</name>
    <name evidence="9" type="ORF">R4P48_14015</name>
</gene>
<keyword evidence="4" id="KW-0997">Cell inner membrane</keyword>
<keyword evidence="5 8" id="KW-0812">Transmembrane</keyword>
<evidence type="ECO:0000256" key="5">
    <source>
        <dbReference type="ARBA" id="ARBA00022692"/>
    </source>
</evidence>
<name>A0A3R9GQE6_9ENTR</name>
<feature type="transmembrane region" description="Helical" evidence="8">
    <location>
        <begin position="32"/>
        <end position="56"/>
    </location>
</feature>
<evidence type="ECO:0000256" key="1">
    <source>
        <dbReference type="ARBA" id="ARBA00004429"/>
    </source>
</evidence>
<evidence type="ECO:0000256" key="8">
    <source>
        <dbReference type="SAM" id="Phobius"/>
    </source>
</evidence>
<keyword evidence="6 8" id="KW-1133">Transmembrane helix</keyword>
<reference evidence="9 12" key="2">
    <citation type="submission" date="2023-10" db="EMBL/GenBank/DDBJ databases">
        <authorList>
            <person name="Dale J."/>
        </authorList>
    </citation>
    <scope>NUCLEOTIDE SEQUENCE [LARGE SCALE GENOMIC DNA]</scope>
    <source>
        <strain evidence="9 12">2023EL-00970</strain>
    </source>
</reference>
<evidence type="ECO:0000313" key="12">
    <source>
        <dbReference type="Proteomes" id="UP001187066"/>
    </source>
</evidence>
<protein>
    <submittedName>
        <fullName evidence="10">GhoT/OrtT family toxin</fullName>
    </submittedName>
</protein>
<evidence type="ECO:0000256" key="4">
    <source>
        <dbReference type="ARBA" id="ARBA00022519"/>
    </source>
</evidence>
<evidence type="ECO:0000256" key="3">
    <source>
        <dbReference type="ARBA" id="ARBA00022475"/>
    </source>
</evidence>
<evidence type="ECO:0000256" key="6">
    <source>
        <dbReference type="ARBA" id="ARBA00022989"/>
    </source>
</evidence>
<organism evidence="10 11">
    <name type="scientific">Atlantibacter subterraneus</name>
    <dbReference type="NCBI Taxonomy" id="255519"/>
    <lineage>
        <taxon>Bacteria</taxon>
        <taxon>Pseudomonadati</taxon>
        <taxon>Pseudomonadota</taxon>
        <taxon>Gammaproteobacteria</taxon>
        <taxon>Enterobacterales</taxon>
        <taxon>Enterobacteriaceae</taxon>
        <taxon>Atlantibacter</taxon>
    </lineage>
</organism>
<keyword evidence="12" id="KW-1185">Reference proteome</keyword>
<dbReference type="GO" id="GO:0005886">
    <property type="term" value="C:plasma membrane"/>
    <property type="evidence" value="ECO:0007669"/>
    <property type="project" value="UniProtKB-SubCell"/>
</dbReference>
<dbReference type="EMBL" id="RHXB01000008">
    <property type="protein sequence ID" value="RSE25345.1"/>
    <property type="molecule type" value="Genomic_DNA"/>
</dbReference>
<dbReference type="Proteomes" id="UP001187066">
    <property type="component" value="Unassembled WGS sequence"/>
</dbReference>
<dbReference type="EMBL" id="JAWLOF010000009">
    <property type="protein sequence ID" value="MDV7023788.1"/>
    <property type="molecule type" value="Genomic_DNA"/>
</dbReference>
<feature type="transmembrane region" description="Helical" evidence="8">
    <location>
        <begin position="7"/>
        <end position="26"/>
    </location>
</feature>
<evidence type="ECO:0000313" key="9">
    <source>
        <dbReference type="EMBL" id="MDV7023788.1"/>
    </source>
</evidence>
<dbReference type="GeneID" id="84665467"/>
<dbReference type="Pfam" id="PF10753">
    <property type="entry name" value="Toxin_GhoT_OrtT"/>
    <property type="match status" value="1"/>
</dbReference>
<comment type="caution">
    <text evidence="10">The sequence shown here is derived from an EMBL/GenBank/DDBJ whole genome shotgun (WGS) entry which is preliminary data.</text>
</comment>
<evidence type="ECO:0000313" key="11">
    <source>
        <dbReference type="Proteomes" id="UP000275331"/>
    </source>
</evidence>
<keyword evidence="7 8" id="KW-0472">Membrane</keyword>
<dbReference type="AlphaFoldDB" id="A0A3R9GQE6"/>
<reference evidence="10 11" key="1">
    <citation type="submission" date="2018-10" db="EMBL/GenBank/DDBJ databases">
        <title>Transmission dynamics of multidrug resistant bacteria on intensive care unit surfaces.</title>
        <authorList>
            <person name="D'Souza A.W."/>
            <person name="Potter R.F."/>
            <person name="Wallace M."/>
            <person name="Shupe A."/>
            <person name="Patel S."/>
            <person name="Sun S."/>
            <person name="Gul D."/>
            <person name="Kwon J.H."/>
            <person name="Andleeb S."/>
            <person name="Burnham C.-A.D."/>
            <person name="Dantas G."/>
        </authorList>
    </citation>
    <scope>NUCLEOTIDE SEQUENCE [LARGE SCALE GENOMIC DNA]</scope>
    <source>
        <strain evidence="10 11">AS_373</strain>
    </source>
</reference>
<sequence length="57" mass="6473">MTLYQKMWVFYIVMASLAAVVTFFIAKDRVRIKLLSAALIGATWPMSFPVALLFALF</sequence>